<comment type="caution">
    <text evidence="2">The sequence shown here is derived from an EMBL/GenBank/DDBJ whole genome shotgun (WGS) entry which is preliminary data.</text>
</comment>
<sequence length="129" mass="14270">MQDKPQKNGGDKPNKKYLITKDMETKTNTSKANTQKYIDTINLLPAVYVDECAFSCSETDVNGGDVDNDKPAVSLDKYKKIPLDTLVSVKKGKKGSQTTKVTKLVTLRRGSYCKSDADILKALTDDNVY</sequence>
<feature type="compositionally biased region" description="Basic and acidic residues" evidence="1">
    <location>
        <begin position="1"/>
        <end position="25"/>
    </location>
</feature>
<dbReference type="Proteomes" id="UP001314205">
    <property type="component" value="Unassembled WGS sequence"/>
</dbReference>
<reference evidence="2 3" key="1">
    <citation type="submission" date="2023-11" db="EMBL/GenBank/DDBJ databases">
        <authorList>
            <person name="Hedman E."/>
            <person name="Englund M."/>
            <person name="Stromberg M."/>
            <person name="Nyberg Akerstrom W."/>
            <person name="Nylinder S."/>
            <person name="Jareborg N."/>
            <person name="Kallberg Y."/>
            <person name="Kronander E."/>
        </authorList>
    </citation>
    <scope>NUCLEOTIDE SEQUENCE [LARGE SCALE GENOMIC DNA]</scope>
</reference>
<dbReference type="AlphaFoldDB" id="A0AAV1M922"/>
<evidence type="ECO:0000313" key="2">
    <source>
        <dbReference type="EMBL" id="CAK1603705.1"/>
    </source>
</evidence>
<proteinExistence type="predicted"/>
<keyword evidence="3" id="KW-1185">Reference proteome</keyword>
<gene>
    <name evidence="2" type="ORF">PARMNEM_LOCUS22025</name>
</gene>
<protein>
    <submittedName>
        <fullName evidence="2">Uncharacterized protein</fullName>
    </submittedName>
</protein>
<evidence type="ECO:0000256" key="1">
    <source>
        <dbReference type="SAM" id="MobiDB-lite"/>
    </source>
</evidence>
<feature type="region of interest" description="Disordered" evidence="1">
    <location>
        <begin position="1"/>
        <end position="30"/>
    </location>
</feature>
<name>A0AAV1M922_9NEOP</name>
<organism evidence="2 3">
    <name type="scientific">Parnassius mnemosyne</name>
    <name type="common">clouded apollo</name>
    <dbReference type="NCBI Taxonomy" id="213953"/>
    <lineage>
        <taxon>Eukaryota</taxon>
        <taxon>Metazoa</taxon>
        <taxon>Ecdysozoa</taxon>
        <taxon>Arthropoda</taxon>
        <taxon>Hexapoda</taxon>
        <taxon>Insecta</taxon>
        <taxon>Pterygota</taxon>
        <taxon>Neoptera</taxon>
        <taxon>Endopterygota</taxon>
        <taxon>Lepidoptera</taxon>
        <taxon>Glossata</taxon>
        <taxon>Ditrysia</taxon>
        <taxon>Papilionoidea</taxon>
        <taxon>Papilionidae</taxon>
        <taxon>Parnassiinae</taxon>
        <taxon>Parnassini</taxon>
        <taxon>Parnassius</taxon>
        <taxon>Driopa</taxon>
    </lineage>
</organism>
<accession>A0AAV1M922</accession>
<evidence type="ECO:0000313" key="3">
    <source>
        <dbReference type="Proteomes" id="UP001314205"/>
    </source>
</evidence>
<dbReference type="EMBL" id="CAVLGL010000148">
    <property type="protein sequence ID" value="CAK1603705.1"/>
    <property type="molecule type" value="Genomic_DNA"/>
</dbReference>